<dbReference type="Proteomes" id="UP000307000">
    <property type="component" value="Chromosome"/>
</dbReference>
<evidence type="ECO:0000313" key="3">
    <source>
        <dbReference type="EMBL" id="QCY46754.1"/>
    </source>
</evidence>
<accession>A0A5B7WU40</accession>
<evidence type="ECO:0008006" key="5">
    <source>
        <dbReference type="Google" id="ProtNLM"/>
    </source>
</evidence>
<gene>
    <name evidence="3" type="ORF">GcLGCM259_1007</name>
</gene>
<reference evidence="3 4" key="1">
    <citation type="submission" date="2018-12" db="EMBL/GenBank/DDBJ databases">
        <title>Complete Genome Sequence of Glutamicibacter creatinolyticus strain LGCM259,isolated from an abscess of a 12-year-old mare in Italy.</title>
        <authorList>
            <person name="Santos R.G."/>
            <person name="Silva A.L."/>
            <person name="Seyffert N."/>
            <person name="Castro T.L.P."/>
            <person name="Attili A.R."/>
            <person name="Rifici C."/>
            <person name="Mazzullo G."/>
            <person name="Brenig B."/>
            <person name="Venanzi F."/>
            <person name="Azevedo V."/>
        </authorList>
    </citation>
    <scope>NUCLEOTIDE SEQUENCE [LARGE SCALE GENOMIC DNA]</scope>
    <source>
        <strain evidence="3 4">LGCM 259</strain>
    </source>
</reference>
<keyword evidence="2" id="KW-0472">Membrane</keyword>
<dbReference type="EMBL" id="CP034412">
    <property type="protein sequence ID" value="QCY46754.1"/>
    <property type="molecule type" value="Genomic_DNA"/>
</dbReference>
<dbReference type="KEGG" id="gcr:GcLGCM259_1007"/>
<feature type="transmembrane region" description="Helical" evidence="2">
    <location>
        <begin position="77"/>
        <end position="97"/>
    </location>
</feature>
<dbReference type="InterPro" id="IPR021214">
    <property type="entry name" value="DUF2568"/>
</dbReference>
<name>A0A5B7WU40_9MICC</name>
<protein>
    <recommendedName>
        <fullName evidence="5">DUF2568 domain-containing protein</fullName>
    </recommendedName>
</protein>
<feature type="transmembrane region" description="Helical" evidence="2">
    <location>
        <begin position="103"/>
        <end position="123"/>
    </location>
</feature>
<evidence type="ECO:0000256" key="2">
    <source>
        <dbReference type="SAM" id="Phobius"/>
    </source>
</evidence>
<feature type="transmembrane region" description="Helical" evidence="2">
    <location>
        <begin position="45"/>
        <end position="65"/>
    </location>
</feature>
<feature type="region of interest" description="Disordered" evidence="1">
    <location>
        <begin position="132"/>
        <end position="158"/>
    </location>
</feature>
<evidence type="ECO:0000313" key="4">
    <source>
        <dbReference type="Proteomes" id="UP000307000"/>
    </source>
</evidence>
<keyword evidence="2" id="KW-1133">Transmembrane helix</keyword>
<dbReference type="AlphaFoldDB" id="A0A5B7WU40"/>
<evidence type="ECO:0000256" key="1">
    <source>
        <dbReference type="SAM" id="MobiDB-lite"/>
    </source>
</evidence>
<sequence>MGIGKTSRVSPGISAAYATVSFILEVGLLVAAGFTAMTFLPWPPVLAILVVVIPLLAVWALALSPKAKVRWRLRTRVMLIHLAYLIGSYALWLSIAHTGATQYLFWPAIMLGLSAVSIVLVLSTRGRVVPHPRPLPGGPAPVQAEELRERPRGRRAAR</sequence>
<proteinExistence type="predicted"/>
<keyword evidence="4" id="KW-1185">Reference proteome</keyword>
<keyword evidence="2" id="KW-0812">Transmembrane</keyword>
<organism evidence="3 4">
    <name type="scientific">Glutamicibacter creatinolyticus</name>
    <dbReference type="NCBI Taxonomy" id="162496"/>
    <lineage>
        <taxon>Bacteria</taxon>
        <taxon>Bacillati</taxon>
        <taxon>Actinomycetota</taxon>
        <taxon>Actinomycetes</taxon>
        <taxon>Micrococcales</taxon>
        <taxon>Micrococcaceae</taxon>
        <taxon>Glutamicibacter</taxon>
    </lineage>
</organism>
<feature type="transmembrane region" description="Helical" evidence="2">
    <location>
        <begin position="12"/>
        <end position="39"/>
    </location>
</feature>
<dbReference type="Pfam" id="PF10823">
    <property type="entry name" value="DUF2568"/>
    <property type="match status" value="1"/>
</dbReference>